<feature type="transmembrane region" description="Helical" evidence="1">
    <location>
        <begin position="135"/>
        <end position="159"/>
    </location>
</feature>
<keyword evidence="1" id="KW-1133">Transmembrane helix</keyword>
<keyword evidence="1" id="KW-0812">Transmembrane</keyword>
<feature type="transmembrane region" description="Helical" evidence="1">
    <location>
        <begin position="6"/>
        <end position="27"/>
    </location>
</feature>
<evidence type="ECO:0000313" key="3">
    <source>
        <dbReference type="Proteomes" id="UP001501343"/>
    </source>
</evidence>
<keyword evidence="1" id="KW-0472">Membrane</keyword>
<comment type="caution">
    <text evidence="2">The sequence shown here is derived from an EMBL/GenBank/DDBJ whole genome shotgun (WGS) entry which is preliminary data.</text>
</comment>
<dbReference type="RefSeq" id="WP_248151541.1">
    <property type="nucleotide sequence ID" value="NZ_BAAAOF010000009.1"/>
</dbReference>
<evidence type="ECO:0000256" key="1">
    <source>
        <dbReference type="SAM" id="Phobius"/>
    </source>
</evidence>
<protein>
    <submittedName>
        <fullName evidence="2">Uncharacterized protein</fullName>
    </submittedName>
</protein>
<organism evidence="2 3">
    <name type="scientific">Microbacterium aoyamense</name>
    <dbReference type="NCBI Taxonomy" id="344166"/>
    <lineage>
        <taxon>Bacteria</taxon>
        <taxon>Bacillati</taxon>
        <taxon>Actinomycetota</taxon>
        <taxon>Actinomycetes</taxon>
        <taxon>Micrococcales</taxon>
        <taxon>Microbacteriaceae</taxon>
        <taxon>Microbacterium</taxon>
    </lineage>
</organism>
<dbReference type="EMBL" id="BAAAOF010000009">
    <property type="protein sequence ID" value="GAA1940789.1"/>
    <property type="molecule type" value="Genomic_DNA"/>
</dbReference>
<feature type="transmembrane region" description="Helical" evidence="1">
    <location>
        <begin position="48"/>
        <end position="67"/>
    </location>
</feature>
<keyword evidence="3" id="KW-1185">Reference proteome</keyword>
<feature type="transmembrane region" description="Helical" evidence="1">
    <location>
        <begin position="105"/>
        <end position="129"/>
    </location>
</feature>
<gene>
    <name evidence="2" type="ORF">GCM10009775_35820</name>
</gene>
<name>A0ABP5BCH7_9MICO</name>
<feature type="transmembrane region" description="Helical" evidence="1">
    <location>
        <begin position="73"/>
        <end position="93"/>
    </location>
</feature>
<sequence length="188" mass="19138">MTAEFSDFYLALAGASGAMVGLLFVALTVAREGMLGDEAGEAGRARSGMALACFLIPLVVALFALVPTVKLPVPTLVAGCASLGVVVASARALTSAQPAEASALAKLASVSGFALASLTLFASGILLVVSSDASIAETLVPCALIVLIAAGVHQVWMLVGGQRQGTLRRWIAVMARQRAAKEKEDVAQ</sequence>
<reference evidence="3" key="1">
    <citation type="journal article" date="2019" name="Int. J. Syst. Evol. Microbiol.">
        <title>The Global Catalogue of Microorganisms (GCM) 10K type strain sequencing project: providing services to taxonomists for standard genome sequencing and annotation.</title>
        <authorList>
            <consortium name="The Broad Institute Genomics Platform"/>
            <consortium name="The Broad Institute Genome Sequencing Center for Infectious Disease"/>
            <person name="Wu L."/>
            <person name="Ma J."/>
        </authorList>
    </citation>
    <scope>NUCLEOTIDE SEQUENCE [LARGE SCALE GENOMIC DNA]</scope>
    <source>
        <strain evidence="3">JCM 14900</strain>
    </source>
</reference>
<proteinExistence type="predicted"/>
<dbReference type="Proteomes" id="UP001501343">
    <property type="component" value="Unassembled WGS sequence"/>
</dbReference>
<accession>A0ABP5BCH7</accession>
<evidence type="ECO:0000313" key="2">
    <source>
        <dbReference type="EMBL" id="GAA1940789.1"/>
    </source>
</evidence>